<dbReference type="InterPro" id="IPR038973">
    <property type="entry name" value="MutL/Mlh/Pms-like"/>
</dbReference>
<comment type="caution">
    <text evidence="4">The sequence shown here is derived from an EMBL/GenBank/DDBJ whole genome shotgun (WGS) entry which is preliminary data.</text>
</comment>
<dbReference type="SUPFAM" id="SSF54211">
    <property type="entry name" value="Ribosomal protein S5 domain 2-like"/>
    <property type="match status" value="1"/>
</dbReference>
<dbReference type="Pfam" id="PF13589">
    <property type="entry name" value="HATPase_c_3"/>
    <property type="match status" value="1"/>
</dbReference>
<dbReference type="PROSITE" id="PS00058">
    <property type="entry name" value="DNA_MISMATCH_REPAIR_1"/>
    <property type="match status" value="1"/>
</dbReference>
<organism evidence="4 5">
    <name type="scientific">Cafeteria roenbergensis</name>
    <name type="common">Marine flagellate</name>
    <dbReference type="NCBI Taxonomy" id="33653"/>
    <lineage>
        <taxon>Eukaryota</taxon>
        <taxon>Sar</taxon>
        <taxon>Stramenopiles</taxon>
        <taxon>Bigyra</taxon>
        <taxon>Opalozoa</taxon>
        <taxon>Bicosoecida</taxon>
        <taxon>Cafeteriaceae</taxon>
        <taxon>Cafeteria</taxon>
    </lineage>
</organism>
<dbReference type="OMA" id="NARYCKR"/>
<dbReference type="GO" id="GO:0030983">
    <property type="term" value="F:mismatched DNA binding"/>
    <property type="evidence" value="ECO:0007669"/>
    <property type="project" value="InterPro"/>
</dbReference>
<accession>A0A5A8CB67</accession>
<dbReference type="SUPFAM" id="SSF55874">
    <property type="entry name" value="ATPase domain of HSP90 chaperone/DNA topoisomerase II/histidine kinase"/>
    <property type="match status" value="1"/>
</dbReference>
<dbReference type="Gene3D" id="3.30.565.10">
    <property type="entry name" value="Histidine kinase-like ATPase, C-terminal domain"/>
    <property type="match status" value="1"/>
</dbReference>
<evidence type="ECO:0000313" key="5">
    <source>
        <dbReference type="Proteomes" id="UP000323011"/>
    </source>
</evidence>
<keyword evidence="2" id="KW-0227">DNA damage</keyword>
<feature type="domain" description="DNA mismatch repair protein S5" evidence="3">
    <location>
        <begin position="207"/>
        <end position="371"/>
    </location>
</feature>
<protein>
    <recommendedName>
        <fullName evidence="3">DNA mismatch repair protein S5 domain-containing protein</fullName>
    </recommendedName>
</protein>
<dbReference type="Proteomes" id="UP000323011">
    <property type="component" value="Unassembled WGS sequence"/>
</dbReference>
<evidence type="ECO:0000256" key="2">
    <source>
        <dbReference type="ARBA" id="ARBA00022763"/>
    </source>
</evidence>
<dbReference type="GO" id="GO:0016887">
    <property type="term" value="F:ATP hydrolysis activity"/>
    <property type="evidence" value="ECO:0007669"/>
    <property type="project" value="InterPro"/>
</dbReference>
<dbReference type="AlphaFoldDB" id="A0A5A8CB67"/>
<dbReference type="InterPro" id="IPR013507">
    <property type="entry name" value="DNA_mismatch_S5_2-like"/>
</dbReference>
<dbReference type="SMART" id="SM01340">
    <property type="entry name" value="DNA_mis_repair"/>
    <property type="match status" value="1"/>
</dbReference>
<dbReference type="PANTHER" id="PTHR10073:SF47">
    <property type="entry name" value="DNA MISMATCH REPAIR PROTEIN MLH3"/>
    <property type="match status" value="1"/>
</dbReference>
<evidence type="ECO:0000313" key="4">
    <source>
        <dbReference type="EMBL" id="KAA0150352.1"/>
    </source>
</evidence>
<keyword evidence="5" id="KW-1185">Reference proteome</keyword>
<reference evidence="4 5" key="1">
    <citation type="submission" date="2019-07" db="EMBL/GenBank/DDBJ databases">
        <title>Genomes of Cafeteria roenbergensis.</title>
        <authorList>
            <person name="Fischer M.G."/>
            <person name="Hackl T."/>
            <person name="Roman M."/>
        </authorList>
    </citation>
    <scope>NUCLEOTIDE SEQUENCE [LARGE SCALE GENOMIC DNA]</scope>
    <source>
        <strain evidence="4 5">BVI</strain>
    </source>
</reference>
<dbReference type="CDD" id="cd00782">
    <property type="entry name" value="MutL_Trans"/>
    <property type="match status" value="1"/>
</dbReference>
<evidence type="ECO:0000259" key="3">
    <source>
        <dbReference type="SMART" id="SM01340"/>
    </source>
</evidence>
<dbReference type="InterPro" id="IPR014721">
    <property type="entry name" value="Ribsml_uS5_D2-typ_fold_subgr"/>
</dbReference>
<name>A0A5A8CB67_CAFRO</name>
<evidence type="ECO:0000256" key="1">
    <source>
        <dbReference type="ARBA" id="ARBA00006082"/>
    </source>
</evidence>
<dbReference type="PANTHER" id="PTHR10073">
    <property type="entry name" value="DNA MISMATCH REPAIR PROTEIN MLH, PMS, MUTL"/>
    <property type="match status" value="1"/>
</dbReference>
<sequence>MAVRRLRHDVVDSLRSGAVIATLAQALEELVLNSADAQATCVDCSLFPSEASVVVSDNGTGMSLAELSTIGERHVSSKGGGIAGVHGMAMGFRGEALASLAALSHLEVSTHDRSTGKTWTRILQRPAVDETFESDRPRVAGTAVAVRQLFAAMPVRRARLVPSSELAAAVRVLQRMALALPHVSTSLRCDGALRATFRACSSRRRAIAQQYGEETASRLRRVQARSACGGFLVSGYVGLARSSNDAQLVFVNARYCKRVPRLVSAMRRATDSFLGRPGPLGTRAVLPAPRGRLPAIRGASGAAPGSRLRQDDAGVPVAVGPDRACIVAVLDVECDPSRYDVGFDPEKTVIEFDDWEAVTGAIVASIDAYFLGWRSGSCDSLASATGRHLLSAIATIR</sequence>
<dbReference type="InterPro" id="IPR036890">
    <property type="entry name" value="HATPase_C_sf"/>
</dbReference>
<comment type="similarity">
    <text evidence="1">Belongs to the DNA mismatch repair MutL/HexB family.</text>
</comment>
<dbReference type="InterPro" id="IPR020568">
    <property type="entry name" value="Ribosomal_Su5_D2-typ_SF"/>
</dbReference>
<dbReference type="GO" id="GO:0006298">
    <property type="term" value="P:mismatch repair"/>
    <property type="evidence" value="ECO:0007669"/>
    <property type="project" value="InterPro"/>
</dbReference>
<dbReference type="GO" id="GO:0032300">
    <property type="term" value="C:mismatch repair complex"/>
    <property type="evidence" value="ECO:0007669"/>
    <property type="project" value="InterPro"/>
</dbReference>
<dbReference type="Gene3D" id="3.30.230.10">
    <property type="match status" value="1"/>
</dbReference>
<dbReference type="InterPro" id="IPR014762">
    <property type="entry name" value="DNA_mismatch_repair_CS"/>
</dbReference>
<dbReference type="GO" id="GO:0140664">
    <property type="term" value="F:ATP-dependent DNA damage sensor activity"/>
    <property type="evidence" value="ECO:0007669"/>
    <property type="project" value="InterPro"/>
</dbReference>
<gene>
    <name evidence="4" type="ORF">FNF29_05364</name>
</gene>
<dbReference type="EMBL" id="VLTN01000035">
    <property type="protein sequence ID" value="KAA0150352.1"/>
    <property type="molecule type" value="Genomic_DNA"/>
</dbReference>
<dbReference type="GO" id="GO:0005524">
    <property type="term" value="F:ATP binding"/>
    <property type="evidence" value="ECO:0007669"/>
    <property type="project" value="InterPro"/>
</dbReference>
<proteinExistence type="inferred from homology"/>